<keyword evidence="3" id="KW-1185">Reference proteome</keyword>
<proteinExistence type="predicted"/>
<dbReference type="EMBL" id="JBHTEY010000004">
    <property type="protein sequence ID" value="MFC7615011.1"/>
    <property type="molecule type" value="Genomic_DNA"/>
</dbReference>
<comment type="caution">
    <text evidence="2">The sequence shown here is derived from an EMBL/GenBank/DDBJ whole genome shotgun (WGS) entry which is preliminary data.</text>
</comment>
<dbReference type="Proteomes" id="UP001596512">
    <property type="component" value="Unassembled WGS sequence"/>
</dbReference>
<protein>
    <recommendedName>
        <fullName evidence="4">Zinc-finger</fullName>
    </recommendedName>
</protein>
<reference evidence="3" key="1">
    <citation type="journal article" date="2019" name="Int. J. Syst. Evol. Microbiol.">
        <title>The Global Catalogue of Microorganisms (GCM) 10K type strain sequencing project: providing services to taxonomists for standard genome sequencing and annotation.</title>
        <authorList>
            <consortium name="The Broad Institute Genomics Platform"/>
            <consortium name="The Broad Institute Genome Sequencing Center for Infectious Disease"/>
            <person name="Wu L."/>
            <person name="Ma J."/>
        </authorList>
    </citation>
    <scope>NUCLEOTIDE SEQUENCE [LARGE SCALE GENOMIC DNA]</scope>
    <source>
        <strain evidence="3">JCM 17695</strain>
    </source>
</reference>
<dbReference type="InterPro" id="IPR036388">
    <property type="entry name" value="WH-like_DNA-bd_sf"/>
</dbReference>
<gene>
    <name evidence="2" type="ORF">ACFQV2_17300</name>
</gene>
<evidence type="ECO:0000313" key="2">
    <source>
        <dbReference type="EMBL" id="MFC7615011.1"/>
    </source>
</evidence>
<name>A0ABW2TNP2_9PSEU</name>
<dbReference type="Gene3D" id="1.10.10.10">
    <property type="entry name" value="Winged helix-like DNA-binding domain superfamily/Winged helix DNA-binding domain"/>
    <property type="match status" value="1"/>
</dbReference>
<dbReference type="InterPro" id="IPR013324">
    <property type="entry name" value="RNA_pol_sigma_r3/r4-like"/>
</dbReference>
<sequence length="212" mass="23254">MWEAAAGLEPRQLAILELTVRADLSTAELATALDVRPAHAAVLAHRARSALGHAVRLLLLARNPRRCRRLAELVPTRPRTLSRAQRASVDRHVRRCPECCGLARTLTAPLSVLGVLLAAWDRDTAPAVATTSSRVAKAGALAAVAGLAITAAVWLLPDDPPAPRPAPSRPHRRVHKRRPPRPRRRPPRRQHPRPPPRRRARNRPNRTGSSPP</sequence>
<feature type="region of interest" description="Disordered" evidence="1">
    <location>
        <begin position="160"/>
        <end position="212"/>
    </location>
</feature>
<evidence type="ECO:0000313" key="3">
    <source>
        <dbReference type="Proteomes" id="UP001596512"/>
    </source>
</evidence>
<evidence type="ECO:0000256" key="1">
    <source>
        <dbReference type="SAM" id="MobiDB-lite"/>
    </source>
</evidence>
<accession>A0ABW2TNP2</accession>
<dbReference type="SUPFAM" id="SSF88659">
    <property type="entry name" value="Sigma3 and sigma4 domains of RNA polymerase sigma factors"/>
    <property type="match status" value="1"/>
</dbReference>
<feature type="compositionally biased region" description="Basic residues" evidence="1">
    <location>
        <begin position="169"/>
        <end position="204"/>
    </location>
</feature>
<organism evidence="2 3">
    <name type="scientific">Actinokineospora soli</name>
    <dbReference type="NCBI Taxonomy" id="1048753"/>
    <lineage>
        <taxon>Bacteria</taxon>
        <taxon>Bacillati</taxon>
        <taxon>Actinomycetota</taxon>
        <taxon>Actinomycetes</taxon>
        <taxon>Pseudonocardiales</taxon>
        <taxon>Pseudonocardiaceae</taxon>
        <taxon>Actinokineospora</taxon>
    </lineage>
</organism>
<evidence type="ECO:0008006" key="4">
    <source>
        <dbReference type="Google" id="ProtNLM"/>
    </source>
</evidence>